<dbReference type="SUPFAM" id="SSF50494">
    <property type="entry name" value="Trypsin-like serine proteases"/>
    <property type="match status" value="1"/>
</dbReference>
<dbReference type="Proteomes" id="UP000753961">
    <property type="component" value="Unassembled WGS sequence"/>
</dbReference>
<dbReference type="CDD" id="cd06779">
    <property type="entry name" value="cpPDZ_Deg_HtrA-like"/>
    <property type="match status" value="1"/>
</dbReference>
<dbReference type="Gene3D" id="2.30.42.10">
    <property type="match status" value="1"/>
</dbReference>
<dbReference type="PANTHER" id="PTHR22939:SF129">
    <property type="entry name" value="SERINE PROTEASE HTRA2, MITOCHONDRIAL"/>
    <property type="match status" value="1"/>
</dbReference>
<reference evidence="5" key="1">
    <citation type="submission" date="2021-06" db="EMBL/GenBank/DDBJ databases">
        <title>44 bacteria genomes isolated from Dapeng, Shenzhen.</title>
        <authorList>
            <person name="Zheng W."/>
            <person name="Yu S."/>
            <person name="Huang Y."/>
        </authorList>
    </citation>
    <scope>NUCLEOTIDE SEQUENCE</scope>
    <source>
        <strain evidence="5">DP5N28-2</strain>
    </source>
</reference>
<sequence>MKNIVGFIIAGVLGGIIVLAGNQWLAKPVPTKTEYISPIKTVPASSREILPSQDLTIAAEKAMPSVVHIKAAESERKAKERYIERRQNRYNDPFRFFFSEPYRGPKVGFGSGVIISEDGYVVTNDHVIEFADKFEITLNNNQTFEANVVGRDPDVDLAVLKIDSDDTFEPIEFGNSDHVRIGEWVLAVGNPFDLASTVTAGIISAKGRGNIINRENAIEDFIQTDAVVNKGNSGGALVNTEGDLIGINSAIASPDGIYAGYAFAIPSNITRQVVDDIIQGKAPKVSTRDMSTRPYIGFELEELTQEVIRYYNLPVKHGLIISQLDEGSPAAKAGLQKGDIIIAVNSREMARMNDFLRELDNTQDATLDFIVNRKGKILKCEIAV</sequence>
<evidence type="ECO:0000256" key="2">
    <source>
        <dbReference type="ARBA" id="ARBA00022670"/>
    </source>
</evidence>
<dbReference type="SUPFAM" id="SSF50156">
    <property type="entry name" value="PDZ domain-like"/>
    <property type="match status" value="1"/>
</dbReference>
<keyword evidence="3" id="KW-0378">Hydrolase</keyword>
<dbReference type="PRINTS" id="PR00834">
    <property type="entry name" value="PROTEASES2C"/>
</dbReference>
<dbReference type="Pfam" id="PF13365">
    <property type="entry name" value="Trypsin_2"/>
    <property type="match status" value="1"/>
</dbReference>
<dbReference type="InterPro" id="IPR036034">
    <property type="entry name" value="PDZ_sf"/>
</dbReference>
<dbReference type="AlphaFoldDB" id="A0A953HKW0"/>
<feature type="domain" description="PDZ" evidence="4">
    <location>
        <begin position="284"/>
        <end position="349"/>
    </location>
</feature>
<evidence type="ECO:0000256" key="1">
    <source>
        <dbReference type="ARBA" id="ARBA00010541"/>
    </source>
</evidence>
<keyword evidence="2" id="KW-0645">Protease</keyword>
<dbReference type="GO" id="GO:0006508">
    <property type="term" value="P:proteolysis"/>
    <property type="evidence" value="ECO:0007669"/>
    <property type="project" value="UniProtKB-KW"/>
</dbReference>
<dbReference type="InterPro" id="IPR001478">
    <property type="entry name" value="PDZ"/>
</dbReference>
<evidence type="ECO:0000259" key="4">
    <source>
        <dbReference type="PROSITE" id="PS50106"/>
    </source>
</evidence>
<organism evidence="5 6">
    <name type="scientific">Membranihabitans marinus</name>
    <dbReference type="NCBI Taxonomy" id="1227546"/>
    <lineage>
        <taxon>Bacteria</taxon>
        <taxon>Pseudomonadati</taxon>
        <taxon>Bacteroidota</taxon>
        <taxon>Saprospiria</taxon>
        <taxon>Saprospirales</taxon>
        <taxon>Saprospiraceae</taxon>
        <taxon>Membranihabitans</taxon>
    </lineage>
</organism>
<accession>A0A953HKW0</accession>
<proteinExistence type="inferred from homology"/>
<dbReference type="Pfam" id="PF17820">
    <property type="entry name" value="PDZ_6"/>
    <property type="match status" value="1"/>
</dbReference>
<dbReference type="InterPro" id="IPR041489">
    <property type="entry name" value="PDZ_6"/>
</dbReference>
<dbReference type="PROSITE" id="PS50106">
    <property type="entry name" value="PDZ"/>
    <property type="match status" value="1"/>
</dbReference>
<name>A0A953HKW0_9BACT</name>
<dbReference type="Gene3D" id="2.40.10.120">
    <property type="match status" value="1"/>
</dbReference>
<comment type="caution">
    <text evidence="5">The sequence shown here is derived from an EMBL/GenBank/DDBJ whole genome shotgun (WGS) entry which is preliminary data.</text>
</comment>
<dbReference type="PANTHER" id="PTHR22939">
    <property type="entry name" value="SERINE PROTEASE FAMILY S1C HTRA-RELATED"/>
    <property type="match status" value="1"/>
</dbReference>
<dbReference type="InterPro" id="IPR001940">
    <property type="entry name" value="Peptidase_S1C"/>
</dbReference>
<dbReference type="InterPro" id="IPR009003">
    <property type="entry name" value="Peptidase_S1_PA"/>
</dbReference>
<protein>
    <submittedName>
        <fullName evidence="5">Trypsin-like peptidase domain-containing protein</fullName>
    </submittedName>
</protein>
<dbReference type="SMART" id="SM00228">
    <property type="entry name" value="PDZ"/>
    <property type="match status" value="1"/>
</dbReference>
<gene>
    <name evidence="5" type="ORF">KUV50_06515</name>
</gene>
<dbReference type="GO" id="GO:0004252">
    <property type="term" value="F:serine-type endopeptidase activity"/>
    <property type="evidence" value="ECO:0007669"/>
    <property type="project" value="InterPro"/>
</dbReference>
<dbReference type="RefSeq" id="WP_222579296.1">
    <property type="nucleotide sequence ID" value="NZ_JAHVHU010000006.1"/>
</dbReference>
<evidence type="ECO:0000256" key="3">
    <source>
        <dbReference type="ARBA" id="ARBA00022801"/>
    </source>
</evidence>
<keyword evidence="6" id="KW-1185">Reference proteome</keyword>
<comment type="similarity">
    <text evidence="1">Belongs to the peptidase S1C family.</text>
</comment>
<evidence type="ECO:0000313" key="5">
    <source>
        <dbReference type="EMBL" id="MBY5957774.1"/>
    </source>
</evidence>
<dbReference type="EMBL" id="JAHVHU010000006">
    <property type="protein sequence ID" value="MBY5957774.1"/>
    <property type="molecule type" value="Genomic_DNA"/>
</dbReference>
<evidence type="ECO:0000313" key="6">
    <source>
        <dbReference type="Proteomes" id="UP000753961"/>
    </source>
</evidence>